<name>A0ABP6FIX3_9ACTN</name>
<sequence>MSVQHVLRPLAEFNRSTAGPVAPPERPLREAERDAPAPVPAFAKGLRLDFQAVTASRTLPWNSDVLEGHVNRVKTIKRAICGRRRPRRPPT</sequence>
<accession>A0ABP6FIX3</accession>
<evidence type="ECO:0000313" key="3">
    <source>
        <dbReference type="Proteomes" id="UP001500994"/>
    </source>
</evidence>
<evidence type="ECO:0008006" key="4">
    <source>
        <dbReference type="Google" id="ProtNLM"/>
    </source>
</evidence>
<protein>
    <recommendedName>
        <fullName evidence="4">Transposase</fullName>
    </recommendedName>
</protein>
<reference evidence="3" key="1">
    <citation type="journal article" date="2019" name="Int. J. Syst. Evol. Microbiol.">
        <title>The Global Catalogue of Microorganisms (GCM) 10K type strain sequencing project: providing services to taxonomists for standard genome sequencing and annotation.</title>
        <authorList>
            <consortium name="The Broad Institute Genomics Platform"/>
            <consortium name="The Broad Institute Genome Sequencing Center for Infectious Disease"/>
            <person name="Wu L."/>
            <person name="Ma J."/>
        </authorList>
    </citation>
    <scope>NUCLEOTIDE SEQUENCE [LARGE SCALE GENOMIC DNA]</scope>
    <source>
        <strain evidence="3">JCM 16374</strain>
    </source>
</reference>
<comment type="caution">
    <text evidence="2">The sequence shown here is derived from an EMBL/GenBank/DDBJ whole genome shotgun (WGS) entry which is preliminary data.</text>
</comment>
<gene>
    <name evidence="2" type="ORF">GCM10009864_74430</name>
</gene>
<keyword evidence="3" id="KW-1185">Reference proteome</keyword>
<evidence type="ECO:0000313" key="2">
    <source>
        <dbReference type="EMBL" id="GAA2689583.1"/>
    </source>
</evidence>
<organism evidence="2 3">
    <name type="scientific">Streptomyces lunalinharesii</name>
    <dbReference type="NCBI Taxonomy" id="333384"/>
    <lineage>
        <taxon>Bacteria</taxon>
        <taxon>Bacillati</taxon>
        <taxon>Actinomycetota</taxon>
        <taxon>Actinomycetes</taxon>
        <taxon>Kitasatosporales</taxon>
        <taxon>Streptomycetaceae</taxon>
        <taxon>Streptomyces</taxon>
    </lineage>
</organism>
<feature type="region of interest" description="Disordered" evidence="1">
    <location>
        <begin position="1"/>
        <end position="35"/>
    </location>
</feature>
<dbReference type="EMBL" id="BAAARK010000049">
    <property type="protein sequence ID" value="GAA2689583.1"/>
    <property type="molecule type" value="Genomic_DNA"/>
</dbReference>
<feature type="compositionally biased region" description="Basic and acidic residues" evidence="1">
    <location>
        <begin position="26"/>
        <end position="35"/>
    </location>
</feature>
<proteinExistence type="predicted"/>
<dbReference type="Proteomes" id="UP001500994">
    <property type="component" value="Unassembled WGS sequence"/>
</dbReference>
<evidence type="ECO:0000256" key="1">
    <source>
        <dbReference type="SAM" id="MobiDB-lite"/>
    </source>
</evidence>